<dbReference type="Proteomes" id="UP001156666">
    <property type="component" value="Unassembled WGS sequence"/>
</dbReference>
<evidence type="ECO:0000313" key="1">
    <source>
        <dbReference type="EMBL" id="GLR17090.1"/>
    </source>
</evidence>
<protein>
    <submittedName>
        <fullName evidence="1">Uncharacterized protein</fullName>
    </submittedName>
</protein>
<dbReference type="EMBL" id="BSOH01000007">
    <property type="protein sequence ID" value="GLR17090.1"/>
    <property type="molecule type" value="Genomic_DNA"/>
</dbReference>
<name>A0AA37SS12_9BACT</name>
<accession>A0AA37SS12</accession>
<dbReference type="AlphaFoldDB" id="A0AA37SS12"/>
<evidence type="ECO:0000313" key="2">
    <source>
        <dbReference type="Proteomes" id="UP001156666"/>
    </source>
</evidence>
<reference evidence="1" key="1">
    <citation type="journal article" date="2014" name="Int. J. Syst. Evol. Microbiol.">
        <title>Complete genome sequence of Corynebacterium casei LMG S-19264T (=DSM 44701T), isolated from a smear-ripened cheese.</title>
        <authorList>
            <consortium name="US DOE Joint Genome Institute (JGI-PGF)"/>
            <person name="Walter F."/>
            <person name="Albersmeier A."/>
            <person name="Kalinowski J."/>
            <person name="Ruckert C."/>
        </authorList>
    </citation>
    <scope>NUCLEOTIDE SEQUENCE</scope>
    <source>
        <strain evidence="1">NBRC 108769</strain>
    </source>
</reference>
<gene>
    <name evidence="1" type="ORF">GCM10007940_17050</name>
</gene>
<organism evidence="1 2">
    <name type="scientific">Portibacter lacus</name>
    <dbReference type="NCBI Taxonomy" id="1099794"/>
    <lineage>
        <taxon>Bacteria</taxon>
        <taxon>Pseudomonadati</taxon>
        <taxon>Bacteroidota</taxon>
        <taxon>Saprospiria</taxon>
        <taxon>Saprospirales</taxon>
        <taxon>Haliscomenobacteraceae</taxon>
        <taxon>Portibacter</taxon>
    </lineage>
</organism>
<reference evidence="1" key="2">
    <citation type="submission" date="2023-01" db="EMBL/GenBank/DDBJ databases">
        <title>Draft genome sequence of Portibacter lacus strain NBRC 108769.</title>
        <authorList>
            <person name="Sun Q."/>
            <person name="Mori K."/>
        </authorList>
    </citation>
    <scope>NUCLEOTIDE SEQUENCE</scope>
    <source>
        <strain evidence="1">NBRC 108769</strain>
    </source>
</reference>
<comment type="caution">
    <text evidence="1">The sequence shown here is derived from an EMBL/GenBank/DDBJ whole genome shotgun (WGS) entry which is preliminary data.</text>
</comment>
<proteinExistence type="predicted"/>
<dbReference type="Gene3D" id="2.60.120.200">
    <property type="match status" value="1"/>
</dbReference>
<keyword evidence="2" id="KW-1185">Reference proteome</keyword>
<sequence>MPIFILIMRNIVWFFIFFFISVNVLMGQQSALNDEFNSPCNLSDWNNITEVEGWMTPGGQPAEHLEEFDISRTYPGDLYMMPWTTSWYADLRGALIFKEITGDFVFTTRIIVRNRAGLDQLPSTVYSLAGMMIRSPRNFTNGISGWTAGGENYVFLSIGRANTNANGPFQLEVKNTINSNSNLNISNIGVSEIYMRMVKVNGTILVMRSFDNITWVVHRRYSRPDLPETCQIGYVTYTDWPAINAHWDNNIANVMNSNTNILNDDYSTDFNWNPDLIGRFSFARFNDVNLPQENENTDFMTADEGLILSLFGYPTVPLYPEGSKIWNGSQSNDWGNVANWNGSVPIAGDYVVIPNCNCTEMNAPSLTSDSPLFSGFHLEKGAQFTVESGITLSVDLQGTGSAFINEGVLENHGIITITNALGKEIHNTSSLTNYSGSALSISED</sequence>